<sequence length="459" mass="51172">MTIESMHNEGAFVDKLNETLSPTFPVRSIELLRGREKELEIIRRALVMPGRHIFIFGDRGVGKSSLAHTAANLYQSSDGAPITVSGSSDATFTSIIANIAYQALNRSRVQRIETTRTCTFSWRGLSLGENREISPIDISAQLLTIGDAIGLLSEVGTLHSRAPVIVLDEFDTISDVDERNKFASLLKMIGDQEVPIKFVFTGVGSSLDELLGAHQSAYRQLATIELDRLGWEGRREIAMQAAHAFELDLDDNIAWRIAIVSDGFPYFVHLIMEKMLWEAFTAEEPVETLGQVQYLAGLNAAIGEITAELRRPYEKAVLHRDAEYETVVWATADGEDLFRDIGRMHESYEIVCRKRQETAVLNRQKFGEKLRQLKSVAYGNILQSVDKRPGWYTYNEKMLRGYVRMQAEAGGVELSGERASPRQHIHVPTNARSGYRGPSVPRGVTLRGEGKAGNADDSE</sequence>
<dbReference type="InterPro" id="IPR003593">
    <property type="entry name" value="AAA+_ATPase"/>
</dbReference>
<dbReference type="SMART" id="SM00382">
    <property type="entry name" value="AAA"/>
    <property type="match status" value="1"/>
</dbReference>
<name>A0A261UJN3_9BORD</name>
<evidence type="ECO:0000256" key="1">
    <source>
        <dbReference type="SAM" id="MobiDB-lite"/>
    </source>
</evidence>
<dbReference type="InterPro" id="IPR027417">
    <property type="entry name" value="P-loop_NTPase"/>
</dbReference>
<feature type="region of interest" description="Disordered" evidence="1">
    <location>
        <begin position="428"/>
        <end position="459"/>
    </location>
</feature>
<dbReference type="Proteomes" id="UP000215767">
    <property type="component" value="Unassembled WGS sequence"/>
</dbReference>
<dbReference type="PANTHER" id="PTHR34301:SF8">
    <property type="entry name" value="ATPASE DOMAIN-CONTAINING PROTEIN"/>
    <property type="match status" value="1"/>
</dbReference>
<dbReference type="AlphaFoldDB" id="A0A261UJN3"/>
<accession>A0A261UJN3</accession>
<dbReference type="Pfam" id="PF13191">
    <property type="entry name" value="AAA_16"/>
    <property type="match status" value="1"/>
</dbReference>
<evidence type="ECO:0000313" key="4">
    <source>
        <dbReference type="Proteomes" id="UP000215767"/>
    </source>
</evidence>
<dbReference type="InterPro" id="IPR041664">
    <property type="entry name" value="AAA_16"/>
</dbReference>
<organism evidence="3 4">
    <name type="scientific">Bordetella genomosp. 11</name>
    <dbReference type="NCBI Taxonomy" id="1416808"/>
    <lineage>
        <taxon>Bacteria</taxon>
        <taxon>Pseudomonadati</taxon>
        <taxon>Pseudomonadota</taxon>
        <taxon>Betaproteobacteria</taxon>
        <taxon>Burkholderiales</taxon>
        <taxon>Alcaligenaceae</taxon>
        <taxon>Bordetella</taxon>
    </lineage>
</organism>
<gene>
    <name evidence="3" type="ORF">CAL28_23155</name>
</gene>
<keyword evidence="4" id="KW-1185">Reference proteome</keyword>
<dbReference type="Gene3D" id="3.40.50.300">
    <property type="entry name" value="P-loop containing nucleotide triphosphate hydrolases"/>
    <property type="match status" value="1"/>
</dbReference>
<protein>
    <submittedName>
        <fullName evidence="3">DNA-binding protein</fullName>
    </submittedName>
</protein>
<dbReference type="EMBL" id="NEVS01000004">
    <property type="protein sequence ID" value="OZI62126.1"/>
    <property type="molecule type" value="Genomic_DNA"/>
</dbReference>
<proteinExistence type="predicted"/>
<reference evidence="4" key="1">
    <citation type="submission" date="2017-05" db="EMBL/GenBank/DDBJ databases">
        <title>Complete and WGS of Bordetella genogroups.</title>
        <authorList>
            <person name="Spilker T."/>
            <person name="Lipuma J."/>
        </authorList>
    </citation>
    <scope>NUCLEOTIDE SEQUENCE [LARGE SCALE GENOMIC DNA]</scope>
    <source>
        <strain evidence="4">AU8856</strain>
    </source>
</reference>
<dbReference type="SUPFAM" id="SSF52540">
    <property type="entry name" value="P-loop containing nucleoside triphosphate hydrolases"/>
    <property type="match status" value="1"/>
</dbReference>
<keyword evidence="3" id="KW-0238">DNA-binding</keyword>
<dbReference type="GO" id="GO:0003677">
    <property type="term" value="F:DNA binding"/>
    <property type="evidence" value="ECO:0007669"/>
    <property type="project" value="UniProtKB-KW"/>
</dbReference>
<feature type="domain" description="AAA+ ATPase" evidence="2">
    <location>
        <begin position="49"/>
        <end position="243"/>
    </location>
</feature>
<comment type="caution">
    <text evidence="3">The sequence shown here is derived from an EMBL/GenBank/DDBJ whole genome shotgun (WGS) entry which is preliminary data.</text>
</comment>
<dbReference type="PANTHER" id="PTHR34301">
    <property type="entry name" value="DNA-BINDING PROTEIN-RELATED"/>
    <property type="match status" value="1"/>
</dbReference>
<evidence type="ECO:0000259" key="2">
    <source>
        <dbReference type="SMART" id="SM00382"/>
    </source>
</evidence>
<evidence type="ECO:0000313" key="3">
    <source>
        <dbReference type="EMBL" id="OZI62126.1"/>
    </source>
</evidence>